<dbReference type="PANTHER" id="PTHR43309:SF3">
    <property type="entry name" value="5-OXOPROLINASE SUBUNIT C"/>
    <property type="match status" value="1"/>
</dbReference>
<dbReference type="RefSeq" id="WP_167168031.1">
    <property type="nucleotide sequence ID" value="NZ_BAAAOO010000007.1"/>
</dbReference>
<dbReference type="EMBL" id="JAAMOZ010000001">
    <property type="protein sequence ID" value="NIH57775.1"/>
    <property type="molecule type" value="Genomic_DNA"/>
</dbReference>
<evidence type="ECO:0000256" key="2">
    <source>
        <dbReference type="ARBA" id="ARBA00022801"/>
    </source>
</evidence>
<evidence type="ECO:0000313" key="6">
    <source>
        <dbReference type="EMBL" id="NIH57775.1"/>
    </source>
</evidence>
<evidence type="ECO:0000313" key="7">
    <source>
        <dbReference type="Proteomes" id="UP000749311"/>
    </source>
</evidence>
<dbReference type="InterPro" id="IPR029000">
    <property type="entry name" value="Cyclophilin-like_dom_sf"/>
</dbReference>
<feature type="compositionally biased region" description="Pro residues" evidence="4">
    <location>
        <begin position="322"/>
        <end position="333"/>
    </location>
</feature>
<keyword evidence="3" id="KW-0067">ATP-binding</keyword>
<feature type="domain" description="Carboxyltransferase" evidence="5">
    <location>
        <begin position="21"/>
        <end position="301"/>
    </location>
</feature>
<dbReference type="Gene3D" id="2.40.100.10">
    <property type="entry name" value="Cyclophilin-like"/>
    <property type="match status" value="1"/>
</dbReference>
<dbReference type="Pfam" id="PF02626">
    <property type="entry name" value="CT_A_B"/>
    <property type="match status" value="1"/>
</dbReference>
<dbReference type="SMART" id="SM00797">
    <property type="entry name" value="AHS2"/>
    <property type="match status" value="1"/>
</dbReference>
<reference evidence="6 7" key="1">
    <citation type="submission" date="2020-02" db="EMBL/GenBank/DDBJ databases">
        <title>Sequencing the genomes of 1000 actinobacteria strains.</title>
        <authorList>
            <person name="Klenk H.-P."/>
        </authorList>
    </citation>
    <scope>NUCLEOTIDE SEQUENCE [LARGE SCALE GENOMIC DNA]</scope>
    <source>
        <strain evidence="6 7">DSM 19609</strain>
    </source>
</reference>
<dbReference type="Proteomes" id="UP000749311">
    <property type="component" value="Unassembled WGS sequence"/>
</dbReference>
<evidence type="ECO:0000256" key="4">
    <source>
        <dbReference type="SAM" id="MobiDB-lite"/>
    </source>
</evidence>
<name>A0ABX0SIH1_9ACTN</name>
<accession>A0ABX0SIH1</accession>
<proteinExistence type="predicted"/>
<keyword evidence="7" id="KW-1185">Reference proteome</keyword>
<keyword evidence="2" id="KW-0378">Hydrolase</keyword>
<evidence type="ECO:0000259" key="5">
    <source>
        <dbReference type="SMART" id="SM00797"/>
    </source>
</evidence>
<evidence type="ECO:0000256" key="1">
    <source>
        <dbReference type="ARBA" id="ARBA00022741"/>
    </source>
</evidence>
<gene>
    <name evidence="6" type="ORF">FB473_002420</name>
</gene>
<comment type="caution">
    <text evidence="6">The sequence shown here is derived from an EMBL/GenBank/DDBJ whole genome shotgun (WGS) entry which is preliminary data.</text>
</comment>
<feature type="region of interest" description="Disordered" evidence="4">
    <location>
        <begin position="317"/>
        <end position="359"/>
    </location>
</feature>
<sequence length="359" mass="37996">MRVHDAGYAVVTDLGRFAGPATGLSVNGALDQHAARTANHLVGNPAGAPLIELTISTLTIQLDRDALIAVSGAPASVEVDGVAAGMHTPVVVARGGTVRITVGDRGLRSYIAIRGSLDVPLLLGSCAPDTMIGFGLRLTPGTEVRELVSTPMPGNPFFGVPFFPPGDRPRPLDDEPSVPVTDGPDAHEFGDSARELFAQPYEVSPRSNHVGLRLSGPTPQRMSADEVLSRGVPVGAIEVPSRSELLVLHRGRGVTAGYPVLGVVTTVGLDVMAQVRPGQRVRFRRITSREASFLRLEQHVAEERFRRRCAEFLRLNGVPELDAPPPPASPTPGRPAEGVARSRSLSPTRPAPIHEGVLS</sequence>
<dbReference type="InterPro" id="IPR052708">
    <property type="entry name" value="PxpC"/>
</dbReference>
<evidence type="ECO:0000256" key="3">
    <source>
        <dbReference type="ARBA" id="ARBA00022840"/>
    </source>
</evidence>
<dbReference type="SUPFAM" id="SSF50891">
    <property type="entry name" value="Cyclophilin-like"/>
    <property type="match status" value="1"/>
</dbReference>
<keyword evidence="1" id="KW-0547">Nucleotide-binding</keyword>
<organism evidence="6 7">
    <name type="scientific">Brooklawnia cerclae</name>
    <dbReference type="NCBI Taxonomy" id="349934"/>
    <lineage>
        <taxon>Bacteria</taxon>
        <taxon>Bacillati</taxon>
        <taxon>Actinomycetota</taxon>
        <taxon>Actinomycetes</taxon>
        <taxon>Propionibacteriales</taxon>
        <taxon>Propionibacteriaceae</taxon>
        <taxon>Brooklawnia</taxon>
    </lineage>
</organism>
<dbReference type="InterPro" id="IPR003778">
    <property type="entry name" value="CT_A_B"/>
</dbReference>
<protein>
    <submittedName>
        <fullName evidence="6">Biotin-dependent carboxylase-like uncharacterized protein</fullName>
    </submittedName>
</protein>
<dbReference type="PANTHER" id="PTHR43309">
    <property type="entry name" value="5-OXOPROLINASE SUBUNIT C"/>
    <property type="match status" value="1"/>
</dbReference>